<dbReference type="OrthoDB" id="8964853at2759"/>
<dbReference type="PROSITE" id="PS50888">
    <property type="entry name" value="BHLH"/>
    <property type="match status" value="1"/>
</dbReference>
<dbReference type="Proteomes" id="UP000184330">
    <property type="component" value="Unassembled WGS sequence"/>
</dbReference>
<sequence length="308" mass="33665">MPAASGSASGSPPDNTNGNKRRGKKRIRSFTADERATHSAIEKQRREALNANFIDLARMIPALAPVHRLSKSLIVSESINHLQAQREMCLAAASEIRSILAENIELIAEVNGWREQYGVGLGSRQVKPVNDAVQSLLEIDQQVFGTFPAGFGDNGPGEGHEEQEAENGSTPQMEEHREPTQSNVPPPQTGNGTVPNTGIRLQGNTSIHHLTQTHAMLPDLNDSSEMMSIPNGFGEVGHIPVQSIPLHEDIFSSLDDGYNIPLASNADVPPSTDFAEMNLHQTMYHDFPPEIDYFLRPADDMSNFAYIP</sequence>
<dbReference type="SUPFAM" id="SSF47459">
    <property type="entry name" value="HLH, helix-loop-helix DNA-binding domain"/>
    <property type="match status" value="1"/>
</dbReference>
<evidence type="ECO:0000256" key="6">
    <source>
        <dbReference type="SAM" id="MobiDB-lite"/>
    </source>
</evidence>
<keyword evidence="3" id="KW-0010">Activator</keyword>
<keyword evidence="1" id="KW-0805">Transcription regulation</keyword>
<dbReference type="Pfam" id="PF00010">
    <property type="entry name" value="HLH"/>
    <property type="match status" value="1"/>
</dbReference>
<keyword evidence="9" id="KW-1185">Reference proteome</keyword>
<dbReference type="CDD" id="cd00083">
    <property type="entry name" value="bHLH_SF"/>
    <property type="match status" value="1"/>
</dbReference>
<reference evidence="8 9" key="1">
    <citation type="submission" date="2016-03" db="EMBL/GenBank/DDBJ databases">
        <authorList>
            <person name="Ploux O."/>
        </authorList>
    </citation>
    <scope>NUCLEOTIDE SEQUENCE [LARGE SCALE GENOMIC DNA]</scope>
    <source>
        <strain evidence="8 9">UAMH 11012</strain>
    </source>
</reference>
<dbReference type="InterPro" id="IPR036638">
    <property type="entry name" value="HLH_DNA-bd_sf"/>
</dbReference>
<dbReference type="InterPro" id="IPR011598">
    <property type="entry name" value="bHLH_dom"/>
</dbReference>
<dbReference type="STRING" id="576137.A0A1L7WUI0"/>
<name>A0A1L7WUI0_9HELO</name>
<dbReference type="PANTHER" id="PTHR10328:SF3">
    <property type="entry name" value="PROTEIN MAX"/>
    <property type="match status" value="1"/>
</dbReference>
<evidence type="ECO:0000313" key="9">
    <source>
        <dbReference type="Proteomes" id="UP000184330"/>
    </source>
</evidence>
<evidence type="ECO:0000313" key="8">
    <source>
        <dbReference type="EMBL" id="CZR56419.1"/>
    </source>
</evidence>
<accession>A0A1L7WUI0</accession>
<evidence type="ECO:0000256" key="4">
    <source>
        <dbReference type="ARBA" id="ARBA00023163"/>
    </source>
</evidence>
<proteinExistence type="predicted"/>
<feature type="region of interest" description="Disordered" evidence="6">
    <location>
        <begin position="1"/>
        <end position="41"/>
    </location>
</feature>
<dbReference type="AlphaFoldDB" id="A0A1L7WUI0"/>
<keyword evidence="2" id="KW-0238">DNA-binding</keyword>
<dbReference type="Gene3D" id="4.10.280.10">
    <property type="entry name" value="Helix-loop-helix DNA-binding domain"/>
    <property type="match status" value="1"/>
</dbReference>
<feature type="compositionally biased region" description="Basic and acidic residues" evidence="6">
    <location>
        <begin position="31"/>
        <end position="41"/>
    </location>
</feature>
<feature type="region of interest" description="Disordered" evidence="6">
    <location>
        <begin position="147"/>
        <end position="199"/>
    </location>
</feature>
<evidence type="ECO:0000256" key="1">
    <source>
        <dbReference type="ARBA" id="ARBA00023015"/>
    </source>
</evidence>
<dbReference type="GO" id="GO:0045944">
    <property type="term" value="P:positive regulation of transcription by RNA polymerase II"/>
    <property type="evidence" value="ECO:0007669"/>
    <property type="project" value="TreeGrafter"/>
</dbReference>
<dbReference type="PANTHER" id="PTHR10328">
    <property type="entry name" value="PROTEIN MAX MYC-ASSOCIATED FACTOR X"/>
    <property type="match status" value="1"/>
</dbReference>
<feature type="compositionally biased region" description="Low complexity" evidence="6">
    <location>
        <begin position="1"/>
        <end position="13"/>
    </location>
</feature>
<evidence type="ECO:0000256" key="2">
    <source>
        <dbReference type="ARBA" id="ARBA00023125"/>
    </source>
</evidence>
<feature type="compositionally biased region" description="Basic residues" evidence="6">
    <location>
        <begin position="19"/>
        <end position="28"/>
    </location>
</feature>
<evidence type="ECO:0000256" key="3">
    <source>
        <dbReference type="ARBA" id="ARBA00023159"/>
    </source>
</evidence>
<organism evidence="8 9">
    <name type="scientific">Phialocephala subalpina</name>
    <dbReference type="NCBI Taxonomy" id="576137"/>
    <lineage>
        <taxon>Eukaryota</taxon>
        <taxon>Fungi</taxon>
        <taxon>Dikarya</taxon>
        <taxon>Ascomycota</taxon>
        <taxon>Pezizomycotina</taxon>
        <taxon>Leotiomycetes</taxon>
        <taxon>Helotiales</taxon>
        <taxon>Mollisiaceae</taxon>
        <taxon>Phialocephala</taxon>
        <taxon>Phialocephala fortinii species complex</taxon>
    </lineage>
</organism>
<gene>
    <name evidence="8" type="ORF">PAC_06307</name>
</gene>
<dbReference type="GO" id="GO:0003677">
    <property type="term" value="F:DNA binding"/>
    <property type="evidence" value="ECO:0007669"/>
    <property type="project" value="UniProtKB-KW"/>
</dbReference>
<dbReference type="GO" id="GO:0090575">
    <property type="term" value="C:RNA polymerase II transcription regulator complex"/>
    <property type="evidence" value="ECO:0007669"/>
    <property type="project" value="TreeGrafter"/>
</dbReference>
<dbReference type="SMART" id="SM00353">
    <property type="entry name" value="HLH"/>
    <property type="match status" value="1"/>
</dbReference>
<dbReference type="EMBL" id="FJOG01000008">
    <property type="protein sequence ID" value="CZR56419.1"/>
    <property type="molecule type" value="Genomic_DNA"/>
</dbReference>
<protein>
    <recommendedName>
        <fullName evidence="7">BHLH domain-containing protein</fullName>
    </recommendedName>
</protein>
<dbReference type="GO" id="GO:0003700">
    <property type="term" value="F:DNA-binding transcription factor activity"/>
    <property type="evidence" value="ECO:0007669"/>
    <property type="project" value="TreeGrafter"/>
</dbReference>
<feature type="domain" description="BHLH" evidence="7">
    <location>
        <begin position="33"/>
        <end position="85"/>
    </location>
</feature>
<keyword evidence="4" id="KW-0804">Transcription</keyword>
<evidence type="ECO:0000259" key="7">
    <source>
        <dbReference type="PROSITE" id="PS50888"/>
    </source>
</evidence>
<evidence type="ECO:0000256" key="5">
    <source>
        <dbReference type="ARBA" id="ARBA00023242"/>
    </source>
</evidence>
<dbReference type="GO" id="GO:0046983">
    <property type="term" value="F:protein dimerization activity"/>
    <property type="evidence" value="ECO:0007669"/>
    <property type="project" value="InterPro"/>
</dbReference>
<keyword evidence="5" id="KW-0539">Nucleus</keyword>